<comment type="caution">
    <text evidence="2">The sequence shown here is derived from an EMBL/GenBank/DDBJ whole genome shotgun (WGS) entry which is preliminary data.</text>
</comment>
<sequence length="116" mass="12902">MSATKERKAMKRLNAQLRPRNGSFSPPTPPPSHPLNQAFFSTDIGEHLPGGWRAVSYVLSAHHPKVHRVHFPAPLGLTRTSEVHKHECENSLTHLLKILTNFASTASNTNFIFLDG</sequence>
<protein>
    <submittedName>
        <fullName evidence="2">Uncharacterized protein</fullName>
    </submittedName>
</protein>
<evidence type="ECO:0000256" key="1">
    <source>
        <dbReference type="SAM" id="MobiDB-lite"/>
    </source>
</evidence>
<dbReference type="AlphaFoldDB" id="A0AAV4XUV2"/>
<evidence type="ECO:0000313" key="2">
    <source>
        <dbReference type="EMBL" id="GIY97533.1"/>
    </source>
</evidence>
<reference evidence="2 3" key="1">
    <citation type="submission" date="2021-06" db="EMBL/GenBank/DDBJ databases">
        <title>Caerostris extrusa draft genome.</title>
        <authorList>
            <person name="Kono N."/>
            <person name="Arakawa K."/>
        </authorList>
    </citation>
    <scope>NUCLEOTIDE SEQUENCE [LARGE SCALE GENOMIC DNA]</scope>
</reference>
<name>A0AAV4XUV2_CAEEX</name>
<gene>
    <name evidence="2" type="ORF">CEXT_485281</name>
</gene>
<accession>A0AAV4XUV2</accession>
<proteinExistence type="predicted"/>
<evidence type="ECO:0000313" key="3">
    <source>
        <dbReference type="Proteomes" id="UP001054945"/>
    </source>
</evidence>
<keyword evidence="3" id="KW-1185">Reference proteome</keyword>
<dbReference type="Proteomes" id="UP001054945">
    <property type="component" value="Unassembled WGS sequence"/>
</dbReference>
<feature type="region of interest" description="Disordered" evidence="1">
    <location>
        <begin position="1"/>
        <end position="35"/>
    </location>
</feature>
<dbReference type="EMBL" id="BPLR01000793">
    <property type="protein sequence ID" value="GIY97533.1"/>
    <property type="molecule type" value="Genomic_DNA"/>
</dbReference>
<organism evidence="2 3">
    <name type="scientific">Caerostris extrusa</name>
    <name type="common">Bark spider</name>
    <name type="synonym">Caerostris bankana</name>
    <dbReference type="NCBI Taxonomy" id="172846"/>
    <lineage>
        <taxon>Eukaryota</taxon>
        <taxon>Metazoa</taxon>
        <taxon>Ecdysozoa</taxon>
        <taxon>Arthropoda</taxon>
        <taxon>Chelicerata</taxon>
        <taxon>Arachnida</taxon>
        <taxon>Araneae</taxon>
        <taxon>Araneomorphae</taxon>
        <taxon>Entelegynae</taxon>
        <taxon>Araneoidea</taxon>
        <taxon>Araneidae</taxon>
        <taxon>Caerostris</taxon>
    </lineage>
</organism>